<comment type="caution">
    <text evidence="15">The sequence shown here is derived from an EMBL/GenBank/DDBJ whole genome shotgun (WGS) entry which is preliminary data.</text>
</comment>
<accession>A0A4U5Q899</accession>
<dbReference type="Pfam" id="PF00098">
    <property type="entry name" value="zf-CCHC"/>
    <property type="match status" value="1"/>
</dbReference>
<proteinExistence type="inferred from homology"/>
<dbReference type="PROSITE" id="PS51192">
    <property type="entry name" value="HELICASE_ATP_BIND_1"/>
    <property type="match status" value="1"/>
</dbReference>
<evidence type="ECO:0000256" key="1">
    <source>
        <dbReference type="ARBA" id="ARBA00006517"/>
    </source>
</evidence>
<protein>
    <recommendedName>
        <fullName evidence="2">RNA helicase</fullName>
        <ecNumber evidence="2">3.6.4.13</ecNumber>
    </recommendedName>
</protein>
<evidence type="ECO:0000256" key="6">
    <source>
        <dbReference type="ARBA" id="ARBA00022840"/>
    </source>
</evidence>
<dbReference type="PROSITE" id="PS51194">
    <property type="entry name" value="HELICASE_CTER"/>
    <property type="match status" value="1"/>
</dbReference>
<keyword evidence="8" id="KW-0809">Transit peptide</keyword>
<dbReference type="GO" id="GO:0016787">
    <property type="term" value="F:hydrolase activity"/>
    <property type="evidence" value="ECO:0007669"/>
    <property type="project" value="UniProtKB-KW"/>
</dbReference>
<keyword evidence="5" id="KW-0347">Helicase</keyword>
<comment type="catalytic activity">
    <reaction evidence="9">
        <text>ATP + H2O = ADP + phosphate + H(+)</text>
        <dbReference type="Rhea" id="RHEA:13065"/>
        <dbReference type="ChEBI" id="CHEBI:15377"/>
        <dbReference type="ChEBI" id="CHEBI:15378"/>
        <dbReference type="ChEBI" id="CHEBI:30616"/>
        <dbReference type="ChEBI" id="CHEBI:43474"/>
        <dbReference type="ChEBI" id="CHEBI:456216"/>
        <dbReference type="EC" id="3.6.4.13"/>
    </reaction>
</comment>
<keyword evidence="10" id="KW-0479">Metal-binding</keyword>
<dbReference type="GO" id="GO:0005524">
    <property type="term" value="F:ATP binding"/>
    <property type="evidence" value="ECO:0007669"/>
    <property type="project" value="UniProtKB-KW"/>
</dbReference>
<dbReference type="STRING" id="43335.A0A4U5Q899"/>
<feature type="compositionally biased region" description="Low complexity" evidence="11">
    <location>
        <begin position="1197"/>
        <end position="1211"/>
    </location>
</feature>
<gene>
    <name evidence="15" type="ORF">D5086_0000121680</name>
</gene>
<dbReference type="PANTHER" id="PTHR47959">
    <property type="entry name" value="ATP-DEPENDENT RNA HELICASE RHLE-RELATED"/>
    <property type="match status" value="1"/>
</dbReference>
<dbReference type="InterPro" id="IPR012562">
    <property type="entry name" value="GUCT"/>
</dbReference>
<dbReference type="SUPFAM" id="SSF57756">
    <property type="entry name" value="Retrovirus zinc finger-like domains"/>
    <property type="match status" value="1"/>
</dbReference>
<evidence type="ECO:0000256" key="7">
    <source>
        <dbReference type="ARBA" id="ARBA00022884"/>
    </source>
</evidence>
<dbReference type="CDD" id="cd00268">
    <property type="entry name" value="DEADc"/>
    <property type="match status" value="1"/>
</dbReference>
<dbReference type="GO" id="GO:0003724">
    <property type="term" value="F:RNA helicase activity"/>
    <property type="evidence" value="ECO:0007669"/>
    <property type="project" value="UniProtKB-EC"/>
</dbReference>
<keyword evidence="4" id="KW-0378">Hydrolase</keyword>
<evidence type="ECO:0000259" key="14">
    <source>
        <dbReference type="PROSITE" id="PS51194"/>
    </source>
</evidence>
<feature type="domain" description="Helicase C-terminal" evidence="14">
    <location>
        <begin position="852"/>
        <end position="997"/>
    </location>
</feature>
<dbReference type="CDD" id="cd12938">
    <property type="entry name" value="GUCT_Hera"/>
    <property type="match status" value="1"/>
</dbReference>
<dbReference type="InterPro" id="IPR014001">
    <property type="entry name" value="Helicase_ATP-bd"/>
</dbReference>
<dbReference type="SMART" id="SM00343">
    <property type="entry name" value="ZnF_C2HC"/>
    <property type="match status" value="2"/>
</dbReference>
<dbReference type="Pfam" id="PF14223">
    <property type="entry name" value="Retrotran_gag_2"/>
    <property type="match status" value="1"/>
</dbReference>
<dbReference type="FunFam" id="3.40.50.300:FF:001060">
    <property type="entry name" value="ATP-dependent RNA helicase RhlE"/>
    <property type="match status" value="1"/>
</dbReference>
<evidence type="ECO:0000256" key="3">
    <source>
        <dbReference type="ARBA" id="ARBA00022741"/>
    </source>
</evidence>
<dbReference type="FunFam" id="3.40.50.300:FF:000911">
    <property type="entry name" value="Nucleolar RNA helicase II"/>
    <property type="match status" value="1"/>
</dbReference>
<dbReference type="Gene3D" id="3.40.50.300">
    <property type="entry name" value="P-loop containing nucleotide triphosphate hydrolases"/>
    <property type="match status" value="2"/>
</dbReference>
<reference evidence="15" key="1">
    <citation type="submission" date="2018-10" db="EMBL/GenBank/DDBJ databases">
        <title>Population genomic analysis revealed the cold adaptation of white poplar.</title>
        <authorList>
            <person name="Liu Y.-J."/>
        </authorList>
    </citation>
    <scope>NUCLEOTIDE SEQUENCE [LARGE SCALE GENOMIC DNA]</scope>
    <source>
        <strain evidence="15">PAL-ZL1</strain>
    </source>
</reference>
<feature type="domain" description="Helicase ATP-binding" evidence="13">
    <location>
        <begin position="645"/>
        <end position="823"/>
    </location>
</feature>
<evidence type="ECO:0000256" key="2">
    <source>
        <dbReference type="ARBA" id="ARBA00012552"/>
    </source>
</evidence>
<dbReference type="InterPro" id="IPR011545">
    <property type="entry name" value="DEAD/DEAH_box_helicase_dom"/>
</dbReference>
<organism evidence="15">
    <name type="scientific">Populus alba</name>
    <name type="common">White poplar</name>
    <dbReference type="NCBI Taxonomy" id="43335"/>
    <lineage>
        <taxon>Eukaryota</taxon>
        <taxon>Viridiplantae</taxon>
        <taxon>Streptophyta</taxon>
        <taxon>Embryophyta</taxon>
        <taxon>Tracheophyta</taxon>
        <taxon>Spermatophyta</taxon>
        <taxon>Magnoliopsida</taxon>
        <taxon>eudicotyledons</taxon>
        <taxon>Gunneridae</taxon>
        <taxon>Pentapetalae</taxon>
        <taxon>rosids</taxon>
        <taxon>fabids</taxon>
        <taxon>Malpighiales</taxon>
        <taxon>Salicaceae</taxon>
        <taxon>Saliceae</taxon>
        <taxon>Populus</taxon>
    </lineage>
</organism>
<evidence type="ECO:0000256" key="5">
    <source>
        <dbReference type="ARBA" id="ARBA00022806"/>
    </source>
</evidence>
<dbReference type="SUPFAM" id="SSF52540">
    <property type="entry name" value="P-loop containing nucleoside triphosphate hydrolases"/>
    <property type="match status" value="1"/>
</dbReference>
<keyword evidence="3" id="KW-0547">Nucleotide-binding</keyword>
<dbReference type="InterPro" id="IPR001878">
    <property type="entry name" value="Znf_CCHC"/>
</dbReference>
<dbReference type="InterPro" id="IPR036875">
    <property type="entry name" value="Znf_CCHC_sf"/>
</dbReference>
<dbReference type="PANTHER" id="PTHR47959:SF1">
    <property type="entry name" value="ATP-DEPENDENT RNA HELICASE DBPA"/>
    <property type="match status" value="1"/>
</dbReference>
<dbReference type="InterPro" id="IPR027417">
    <property type="entry name" value="P-loop_NTPase"/>
</dbReference>
<dbReference type="Pfam" id="PF00270">
    <property type="entry name" value="DEAD"/>
    <property type="match status" value="1"/>
</dbReference>
<comment type="similarity">
    <text evidence="1">Belongs to the DEAD box helicase family. DDX21/DDX50 subfamily.</text>
</comment>
<sequence>MPAKEILHSNGTMQPNPAFDIWETQDNLLLSCINASLTDDILMQVAQCTSSHAVWKSLHTTFATQSKAKAIQIRSQLATARKTTQSVTEYFLYVKRLSDELAMAGQALKCDEIITYLLTGLGPEYDSLITTISMKENVTLEEVYSMLLICEARVQHHQQALLSAIPSANVATKHQSFSGSRVRNNNFNFRGRGRGHPSFHGRGNFQTASCQNNNYTNIWCQLCDKPGHTAARCYKRFDNQFLPQPFRPNPQANIASNQHIQHSLDQEWHADTGATHHLTNNFNNLNVRSDVTNATHVSSHESDLLPPTVTTNVISNEVPAPALHAVHTSFADTLAPSNNSRKMITRSQTNSLKPKQPYVGFIKYPLPHALLAQSCPALQPTQHGEYRQCRPANVYQVTALYPSPLGFGNLTATRSKGGGVQSHTFWRSAALSSSLLLLLLHSLAAYTLKISHSFLLSIFPYTRFLTLRSGAGNKEEEDKMASTSTVIGVSSIFHSKTTTSCRRAAAATTTTAANLSSAMPLSSSSASLLSEKPPHFNSLIAKTQLSFKHGLIINNNSTFTPPSAIATPNSILSEEAFKGLDGFSDFEADADTDDAVDYDSSETEPSNNTSEVELDISKLGLPHRLVQTLQNRGITHLFPIQRAVLIPTLEGRDLIARAKTGTGKTLAFGIPIIKRLTEDAELRGSQRRTGRLPKVLVLAPTRELAKQVEKEIKESAPYLSTVCVYGGVSYATQQNALSRGVDVVVGTPGRIIDLLKGKSLKLGEVEYLVLDEADQMLSFGFEEDVEVILESLPSKRQSMLFSATMPTWVKKLARKYLDNPLQIDLVGDQEEKLAEGIKLYAVSTTATSKRTILSDLVTVYAKGGKTIIFTRTKRDADEVSMALTQSIASEALHGDISQHQRERTLNGFRQGKFTVLVATDVASRGLDIPNVDLIIHYELPNDPETFVHRSGRTGRAGKEGTAILMFTNSQRRTVRSLERDAGCKFEFVSPPAIEELLESSTEQVVATLNGVHPESVEFFTPTAQKLIEEQGTSALAAALAHLSGFSQPPSSRSLISHEQGWTTLQLTRDPTYSRGFLSARSVTGFLSDVYPAAADEIGKIHLIADERVQGAVFDLPEEIAKELLNKQLPPGNTIEKITKLPALQDDGPPSDFYGRFSSRDRPARGGPRGQRGGFRSSPGRGSGRYSDDEGTFRRGGRSNSNENSRSWMSRSSGDDWLIGGRRSSRPSSRDRSFGGSCFNCGRSGHRASECPNKADF</sequence>
<dbReference type="AlphaFoldDB" id="A0A4U5Q899"/>
<feature type="domain" description="CCHC-type" evidence="12">
    <location>
        <begin position="1237"/>
        <end position="1252"/>
    </location>
</feature>
<dbReference type="Pfam" id="PF00271">
    <property type="entry name" value="Helicase_C"/>
    <property type="match status" value="1"/>
</dbReference>
<evidence type="ECO:0000256" key="4">
    <source>
        <dbReference type="ARBA" id="ARBA00022801"/>
    </source>
</evidence>
<dbReference type="CDD" id="cd18787">
    <property type="entry name" value="SF2_C_DEAD"/>
    <property type="match status" value="1"/>
</dbReference>
<dbReference type="EC" id="3.6.4.13" evidence="2"/>
<dbReference type="SMART" id="SM00487">
    <property type="entry name" value="DEXDc"/>
    <property type="match status" value="1"/>
</dbReference>
<name>A0A4U5Q899_POPAL</name>
<dbReference type="Pfam" id="PF26142">
    <property type="entry name" value="DD_DDX21-DDX50"/>
    <property type="match status" value="1"/>
</dbReference>
<dbReference type="GO" id="GO:0003723">
    <property type="term" value="F:RNA binding"/>
    <property type="evidence" value="ECO:0007669"/>
    <property type="project" value="UniProtKB-KW"/>
</dbReference>
<dbReference type="InterPro" id="IPR001650">
    <property type="entry name" value="Helicase_C-like"/>
</dbReference>
<keyword evidence="6" id="KW-0067">ATP-binding</keyword>
<dbReference type="GO" id="GO:0008270">
    <property type="term" value="F:zinc ion binding"/>
    <property type="evidence" value="ECO:0007669"/>
    <property type="project" value="UniProtKB-KW"/>
</dbReference>
<dbReference type="InterPro" id="IPR050079">
    <property type="entry name" value="DEAD_box_RNA_helicase"/>
</dbReference>
<evidence type="ECO:0000256" key="11">
    <source>
        <dbReference type="SAM" id="MobiDB-lite"/>
    </source>
</evidence>
<dbReference type="PROSITE" id="PS50158">
    <property type="entry name" value="ZF_CCHC"/>
    <property type="match status" value="1"/>
</dbReference>
<evidence type="ECO:0000256" key="9">
    <source>
        <dbReference type="ARBA" id="ARBA00047984"/>
    </source>
</evidence>
<dbReference type="Gene3D" id="4.10.60.10">
    <property type="entry name" value="Zinc finger, CCHC-type"/>
    <property type="match status" value="1"/>
</dbReference>
<dbReference type="Pfam" id="PF08152">
    <property type="entry name" value="GUCT"/>
    <property type="match status" value="1"/>
</dbReference>
<evidence type="ECO:0000259" key="12">
    <source>
        <dbReference type="PROSITE" id="PS50158"/>
    </source>
</evidence>
<keyword evidence="10" id="KW-0863">Zinc-finger</keyword>
<dbReference type="InterPro" id="IPR044742">
    <property type="entry name" value="DEAD/DEAH_RhlB"/>
</dbReference>
<feature type="region of interest" description="Disordered" evidence="11">
    <location>
        <begin position="1138"/>
        <end position="1256"/>
    </location>
</feature>
<feature type="compositionally biased region" description="Basic and acidic residues" evidence="11">
    <location>
        <begin position="1246"/>
        <end position="1256"/>
    </location>
</feature>
<dbReference type="GO" id="GO:0005829">
    <property type="term" value="C:cytosol"/>
    <property type="evidence" value="ECO:0007669"/>
    <property type="project" value="TreeGrafter"/>
</dbReference>
<dbReference type="GO" id="GO:0006950">
    <property type="term" value="P:response to stress"/>
    <property type="evidence" value="ECO:0007669"/>
    <property type="project" value="UniProtKB-ARBA"/>
</dbReference>
<evidence type="ECO:0000256" key="8">
    <source>
        <dbReference type="ARBA" id="ARBA00022946"/>
    </source>
</evidence>
<dbReference type="EMBL" id="RCHU01000351">
    <property type="protein sequence ID" value="TKS06530.1"/>
    <property type="molecule type" value="Genomic_DNA"/>
</dbReference>
<evidence type="ECO:0000256" key="10">
    <source>
        <dbReference type="PROSITE-ProRule" id="PRU00047"/>
    </source>
</evidence>
<evidence type="ECO:0000259" key="13">
    <source>
        <dbReference type="PROSITE" id="PS51192"/>
    </source>
</evidence>
<evidence type="ECO:0000313" key="15">
    <source>
        <dbReference type="EMBL" id="TKS06530.1"/>
    </source>
</evidence>
<keyword evidence="7" id="KW-0694">RNA-binding</keyword>
<keyword evidence="10" id="KW-0862">Zinc</keyword>
<dbReference type="SMART" id="SM00490">
    <property type="entry name" value="HELICc"/>
    <property type="match status" value="1"/>
</dbReference>
<dbReference type="InterPro" id="IPR059027">
    <property type="entry name" value="DD_DDX21-DDX50"/>
</dbReference>